<dbReference type="PANTHER" id="PTHR34709">
    <property type="entry name" value="OS10G0396666 PROTEIN"/>
    <property type="match status" value="1"/>
</dbReference>
<dbReference type="PANTHER" id="PTHR34709:SF70">
    <property type="entry name" value="F-BOX DOMAIN-CONTAINING PROTEIN"/>
    <property type="match status" value="1"/>
</dbReference>
<evidence type="ECO:0000259" key="1">
    <source>
        <dbReference type="PROSITE" id="PS50181"/>
    </source>
</evidence>
<reference evidence="2 3" key="2">
    <citation type="submission" date="2013-12" db="EMBL/GenBank/DDBJ databases">
        <authorList>
            <person name="Yu Y."/>
            <person name="Lee S."/>
            <person name="de Baynast K."/>
            <person name="Wissotski M."/>
            <person name="Liu L."/>
            <person name="Talag J."/>
            <person name="Goicoechea J."/>
            <person name="Angelova A."/>
            <person name="Jetty R."/>
            <person name="Kudrna D."/>
            <person name="Golser W."/>
            <person name="Rivera L."/>
            <person name="Zhang J."/>
            <person name="Wing R."/>
        </authorList>
    </citation>
    <scope>NUCLEOTIDE SEQUENCE</scope>
</reference>
<dbReference type="EnsemblPlants" id="LPERR07G15300.3">
    <property type="protein sequence ID" value="LPERR07G15300.3"/>
    <property type="gene ID" value="LPERR07G15300"/>
</dbReference>
<accession>A0A0D9X016</accession>
<proteinExistence type="predicted"/>
<dbReference type="STRING" id="77586.A0A0D9X016"/>
<reference evidence="2 3" key="1">
    <citation type="submission" date="2012-08" db="EMBL/GenBank/DDBJ databases">
        <title>Oryza genome evolution.</title>
        <authorList>
            <person name="Wing R.A."/>
        </authorList>
    </citation>
    <scope>NUCLEOTIDE SEQUENCE</scope>
</reference>
<dbReference type="SUPFAM" id="SSF81383">
    <property type="entry name" value="F-box domain"/>
    <property type="match status" value="1"/>
</dbReference>
<dbReference type="HOGENOM" id="CLU_017148_2_0_1"/>
<dbReference type="eggNOG" id="ENOG502R5VB">
    <property type="taxonomic scope" value="Eukaryota"/>
</dbReference>
<evidence type="ECO:0000313" key="2">
    <source>
        <dbReference type="EnsemblPlants" id="LPERR07G15300.3"/>
    </source>
</evidence>
<name>A0A0D9X016_9ORYZ</name>
<keyword evidence="3" id="KW-1185">Reference proteome</keyword>
<dbReference type="InterPro" id="IPR055312">
    <property type="entry name" value="FBL15-like"/>
</dbReference>
<dbReference type="Gramene" id="LPERR07G15300.1">
    <property type="protein sequence ID" value="LPERR07G15300.1"/>
    <property type="gene ID" value="LPERR07G15300"/>
</dbReference>
<dbReference type="InterPro" id="IPR053781">
    <property type="entry name" value="F-box_AtFBL13-like"/>
</dbReference>
<dbReference type="EnsemblPlants" id="LPERR07G15300.1">
    <property type="protein sequence ID" value="LPERR07G15300.1"/>
    <property type="gene ID" value="LPERR07G15300"/>
</dbReference>
<organism evidence="2 3">
    <name type="scientific">Leersia perrieri</name>
    <dbReference type="NCBI Taxonomy" id="77586"/>
    <lineage>
        <taxon>Eukaryota</taxon>
        <taxon>Viridiplantae</taxon>
        <taxon>Streptophyta</taxon>
        <taxon>Embryophyta</taxon>
        <taxon>Tracheophyta</taxon>
        <taxon>Spermatophyta</taxon>
        <taxon>Magnoliopsida</taxon>
        <taxon>Liliopsida</taxon>
        <taxon>Poales</taxon>
        <taxon>Poaceae</taxon>
        <taxon>BOP clade</taxon>
        <taxon>Oryzoideae</taxon>
        <taxon>Oryzeae</taxon>
        <taxon>Oryzinae</taxon>
        <taxon>Leersia</taxon>
    </lineage>
</organism>
<dbReference type="Proteomes" id="UP000032180">
    <property type="component" value="Chromosome 7"/>
</dbReference>
<dbReference type="Pfam" id="PF00646">
    <property type="entry name" value="F-box"/>
    <property type="match status" value="1"/>
</dbReference>
<protein>
    <recommendedName>
        <fullName evidence="1">F-box domain-containing protein</fullName>
    </recommendedName>
</protein>
<feature type="domain" description="F-box" evidence="1">
    <location>
        <begin position="32"/>
        <end position="68"/>
    </location>
</feature>
<dbReference type="Gramene" id="LPERR07G15300.3">
    <property type="protein sequence ID" value="LPERR07G15300.3"/>
    <property type="gene ID" value="LPERR07G15300"/>
</dbReference>
<dbReference type="AlphaFoldDB" id="A0A0D9X016"/>
<dbReference type="SMART" id="SM00256">
    <property type="entry name" value="FBOX"/>
    <property type="match status" value="1"/>
</dbReference>
<reference evidence="2" key="3">
    <citation type="submission" date="2015-04" db="UniProtKB">
        <authorList>
            <consortium name="EnsemblPlants"/>
        </authorList>
    </citation>
    <scope>IDENTIFICATION</scope>
</reference>
<sequence>MEIVTRGDRDGRGAVDGGLGRVPVSAAAGDGVDLISDLPDALLELILSFLPAIDAVRSSVLSRRWRRVWTRAYALNLSDEQHQGRFLAIAGAVLKGYAKPDIPSLNVAITHPSNLGQDTAWWLLDAMERAVCSLSVMVTGPCTMDRFVLPATVRAKAVSLQLSNHFARHGVLVLPEPKEATDFTRLMELSLSKLRAPPNLGEFLSRCCPQLRKLRLSSGKPAMWPLVLDMDMLKELEVNAIQTLSSLEVSATNLQSLAVH</sequence>
<dbReference type="InterPro" id="IPR036047">
    <property type="entry name" value="F-box-like_dom_sf"/>
</dbReference>
<dbReference type="PROSITE" id="PS50181">
    <property type="entry name" value="FBOX"/>
    <property type="match status" value="1"/>
</dbReference>
<dbReference type="CDD" id="cd22160">
    <property type="entry name" value="F-box_AtFBL13-like"/>
    <property type="match status" value="1"/>
</dbReference>
<dbReference type="Gene3D" id="1.20.1280.50">
    <property type="match status" value="1"/>
</dbReference>
<evidence type="ECO:0000313" key="3">
    <source>
        <dbReference type="Proteomes" id="UP000032180"/>
    </source>
</evidence>
<dbReference type="InterPro" id="IPR001810">
    <property type="entry name" value="F-box_dom"/>
</dbReference>